<keyword evidence="9 10" id="KW-0119">Carbohydrate metabolism</keyword>
<dbReference type="RefSeq" id="WP_058025244.1">
    <property type="nucleotide sequence ID" value="NZ_LNDJ01000085.1"/>
</dbReference>
<dbReference type="GO" id="GO:0005829">
    <property type="term" value="C:cytosol"/>
    <property type="evidence" value="ECO:0007669"/>
    <property type="project" value="TreeGrafter"/>
</dbReference>
<evidence type="ECO:0000313" key="12">
    <source>
        <dbReference type="Proteomes" id="UP000051202"/>
    </source>
</evidence>
<evidence type="ECO:0000256" key="4">
    <source>
        <dbReference type="ARBA" id="ARBA00006171"/>
    </source>
</evidence>
<dbReference type="InterPro" id="IPR006439">
    <property type="entry name" value="HAD-SF_hydro_IA"/>
</dbReference>
<evidence type="ECO:0000256" key="1">
    <source>
        <dbReference type="ARBA" id="ARBA00000830"/>
    </source>
</evidence>
<name>A0A0T6DPS7_9GAMM</name>
<dbReference type="GO" id="GO:0046872">
    <property type="term" value="F:metal ion binding"/>
    <property type="evidence" value="ECO:0007669"/>
    <property type="project" value="UniProtKB-KW"/>
</dbReference>
<dbReference type="EC" id="3.1.3.18" evidence="5 10"/>
<dbReference type="NCBIfam" id="TIGR01549">
    <property type="entry name" value="HAD-SF-IA-v1"/>
    <property type="match status" value="1"/>
</dbReference>
<evidence type="ECO:0000256" key="8">
    <source>
        <dbReference type="ARBA" id="ARBA00022842"/>
    </source>
</evidence>
<accession>A0A0T6DPS7</accession>
<feature type="binding site" evidence="10">
    <location>
        <position position="175"/>
    </location>
    <ligand>
        <name>Mg(2+)</name>
        <dbReference type="ChEBI" id="CHEBI:18420"/>
    </ligand>
</feature>
<dbReference type="GO" id="GO:0008967">
    <property type="term" value="F:phosphoglycolate phosphatase activity"/>
    <property type="evidence" value="ECO:0007669"/>
    <property type="project" value="UniProtKB-UniRule"/>
</dbReference>
<feature type="binding site" evidence="10">
    <location>
        <position position="9"/>
    </location>
    <ligand>
        <name>Mg(2+)</name>
        <dbReference type="ChEBI" id="CHEBI:18420"/>
    </ligand>
</feature>
<protein>
    <recommendedName>
        <fullName evidence="5 10">Phosphoglycolate phosphatase</fullName>
        <shortName evidence="10">PGP</shortName>
        <shortName evidence="10">PGPase</shortName>
        <ecNumber evidence="5 10">3.1.3.18</ecNumber>
    </recommendedName>
</protein>
<evidence type="ECO:0000256" key="5">
    <source>
        <dbReference type="ARBA" id="ARBA00013078"/>
    </source>
</evidence>
<comment type="similarity">
    <text evidence="4 10">Belongs to the HAD-like hydrolase superfamily. CbbY/CbbZ/Gph/YieH family.</text>
</comment>
<evidence type="ECO:0000256" key="7">
    <source>
        <dbReference type="ARBA" id="ARBA00022801"/>
    </source>
</evidence>
<dbReference type="AlphaFoldDB" id="A0A0T6DPS7"/>
<evidence type="ECO:0000313" key="11">
    <source>
        <dbReference type="EMBL" id="KRU21982.1"/>
    </source>
</evidence>
<dbReference type="InterPro" id="IPR041492">
    <property type="entry name" value="HAD_2"/>
</dbReference>
<dbReference type="SFLD" id="SFLDG01135">
    <property type="entry name" value="C1.5.6:_HAD__Beta-PGM__Phospha"/>
    <property type="match status" value="1"/>
</dbReference>
<organism evidence="11 12">
    <name type="scientific">Psychrobacter piscatorii</name>
    <dbReference type="NCBI Taxonomy" id="554343"/>
    <lineage>
        <taxon>Bacteria</taxon>
        <taxon>Pseudomonadati</taxon>
        <taxon>Pseudomonadota</taxon>
        <taxon>Gammaproteobacteria</taxon>
        <taxon>Moraxellales</taxon>
        <taxon>Moraxellaceae</taxon>
        <taxon>Psychrobacter</taxon>
    </lineage>
</organism>
<dbReference type="PANTHER" id="PTHR43434">
    <property type="entry name" value="PHOSPHOGLYCOLATE PHOSPHATASE"/>
    <property type="match status" value="1"/>
</dbReference>
<comment type="cofactor">
    <cofactor evidence="2 10">
        <name>Mg(2+)</name>
        <dbReference type="ChEBI" id="CHEBI:18420"/>
    </cofactor>
</comment>
<keyword evidence="7 10" id="KW-0378">Hydrolase</keyword>
<dbReference type="NCBIfam" id="NF009695">
    <property type="entry name" value="PRK13222.1-2"/>
    <property type="match status" value="1"/>
</dbReference>
<dbReference type="FunFam" id="3.40.50.1000:FF:000022">
    <property type="entry name" value="Phosphoglycolate phosphatase"/>
    <property type="match status" value="1"/>
</dbReference>
<dbReference type="Proteomes" id="UP000051202">
    <property type="component" value="Unassembled WGS sequence"/>
</dbReference>
<gene>
    <name evidence="11" type="ORF">AS194_02130</name>
</gene>
<comment type="function">
    <text evidence="10">Specifically catalyzes the dephosphorylation of 2-phosphoglycolate. Is involved in the dissimilation of the intracellular 2-phosphoglycolate formed during the DNA repair of 3'-phosphoglycolate ends, a major class of DNA lesions induced by oxidative stress.</text>
</comment>
<keyword evidence="6 10" id="KW-0479">Metal-binding</keyword>
<dbReference type="InterPro" id="IPR037512">
    <property type="entry name" value="PGPase_prok"/>
</dbReference>
<comment type="caution">
    <text evidence="11">The sequence shown here is derived from an EMBL/GenBank/DDBJ whole genome shotgun (WGS) entry which is preliminary data.</text>
</comment>
<dbReference type="GO" id="GO:0005975">
    <property type="term" value="P:carbohydrate metabolic process"/>
    <property type="evidence" value="ECO:0007669"/>
    <property type="project" value="InterPro"/>
</dbReference>
<dbReference type="EMBL" id="LNDJ01000085">
    <property type="protein sequence ID" value="KRU21982.1"/>
    <property type="molecule type" value="Genomic_DNA"/>
</dbReference>
<sequence length="227" mass="24821">MNKQLLIFDFDGTLIDSVPDLADATNAMLTTLGKDTYPIETIRNWIGNGSRMLVERALVGDVTVPEGALTQAEADYAEQIFFEAYTKIGGSKTVAYPDVDSGLKKLHAAGYTLALVTNKPIRFVPKILQTFGWQDLFSEVMGGDSLPTKKPDPAPLLHVCDALNVSVAQSVMIGDSRNDMLAGQNANMDTLGLSYGYNYGQDIRELSPTEAFDNFADLVTWIMKDNI</sequence>
<evidence type="ECO:0000256" key="10">
    <source>
        <dbReference type="HAMAP-Rule" id="MF_00495"/>
    </source>
</evidence>
<dbReference type="PANTHER" id="PTHR43434:SF1">
    <property type="entry name" value="PHOSPHOGLYCOLATE PHOSPHATASE"/>
    <property type="match status" value="1"/>
</dbReference>
<dbReference type="GO" id="GO:0046295">
    <property type="term" value="P:glycolate biosynthetic process"/>
    <property type="evidence" value="ECO:0007669"/>
    <property type="project" value="UniProtKB-UniRule"/>
</dbReference>
<proteinExistence type="inferred from homology"/>
<keyword evidence="12" id="KW-1185">Reference proteome</keyword>
<comment type="catalytic activity">
    <reaction evidence="1 10">
        <text>2-phosphoglycolate + H2O = glycolate + phosphate</text>
        <dbReference type="Rhea" id="RHEA:14369"/>
        <dbReference type="ChEBI" id="CHEBI:15377"/>
        <dbReference type="ChEBI" id="CHEBI:29805"/>
        <dbReference type="ChEBI" id="CHEBI:43474"/>
        <dbReference type="ChEBI" id="CHEBI:58033"/>
        <dbReference type="EC" id="3.1.3.18"/>
    </reaction>
</comment>
<dbReference type="SFLD" id="SFLDS00003">
    <property type="entry name" value="Haloacid_Dehalogenase"/>
    <property type="match status" value="1"/>
</dbReference>
<dbReference type="STRING" id="554343.AS194_02130"/>
<dbReference type="SFLD" id="SFLDG01129">
    <property type="entry name" value="C1.5:_HAD__Beta-PGM__Phosphata"/>
    <property type="match status" value="1"/>
</dbReference>
<evidence type="ECO:0000256" key="2">
    <source>
        <dbReference type="ARBA" id="ARBA00001946"/>
    </source>
</evidence>
<dbReference type="InterPro" id="IPR023214">
    <property type="entry name" value="HAD_sf"/>
</dbReference>
<dbReference type="InterPro" id="IPR050155">
    <property type="entry name" value="HAD-like_hydrolase_sf"/>
</dbReference>
<feature type="active site" description="Nucleophile" evidence="10">
    <location>
        <position position="9"/>
    </location>
</feature>
<dbReference type="CDD" id="cd16417">
    <property type="entry name" value="HAD_PGPase"/>
    <property type="match status" value="1"/>
</dbReference>
<dbReference type="Gene3D" id="1.10.150.240">
    <property type="entry name" value="Putative phosphatase, domain 2"/>
    <property type="match status" value="1"/>
</dbReference>
<evidence type="ECO:0000256" key="3">
    <source>
        <dbReference type="ARBA" id="ARBA00004818"/>
    </source>
</evidence>
<dbReference type="Gene3D" id="3.40.50.1000">
    <property type="entry name" value="HAD superfamily/HAD-like"/>
    <property type="match status" value="1"/>
</dbReference>
<evidence type="ECO:0000256" key="6">
    <source>
        <dbReference type="ARBA" id="ARBA00022723"/>
    </source>
</evidence>
<evidence type="ECO:0000256" key="9">
    <source>
        <dbReference type="ARBA" id="ARBA00023277"/>
    </source>
</evidence>
<dbReference type="InterPro" id="IPR036412">
    <property type="entry name" value="HAD-like_sf"/>
</dbReference>
<dbReference type="SUPFAM" id="SSF56784">
    <property type="entry name" value="HAD-like"/>
    <property type="match status" value="1"/>
</dbReference>
<keyword evidence="8 10" id="KW-0460">Magnesium</keyword>
<dbReference type="Pfam" id="PF13419">
    <property type="entry name" value="HAD_2"/>
    <property type="match status" value="1"/>
</dbReference>
<reference evidence="11 12" key="1">
    <citation type="submission" date="2015-11" db="EMBL/GenBank/DDBJ databases">
        <title>Permanent draft genome of Psychrobacter piscatorii LQ58.</title>
        <authorList>
            <person name="Zhou M."/>
            <person name="Dong B."/>
            <person name="Liu Q."/>
        </authorList>
    </citation>
    <scope>NUCLEOTIDE SEQUENCE [LARGE SCALE GENOMIC DNA]</scope>
    <source>
        <strain evidence="11 12">LQ58</strain>
    </source>
</reference>
<dbReference type="NCBIfam" id="TIGR01449">
    <property type="entry name" value="PGP_bact"/>
    <property type="match status" value="1"/>
</dbReference>
<feature type="binding site" evidence="10">
    <location>
        <position position="11"/>
    </location>
    <ligand>
        <name>Mg(2+)</name>
        <dbReference type="ChEBI" id="CHEBI:18420"/>
    </ligand>
</feature>
<comment type="pathway">
    <text evidence="3 10">Organic acid metabolism; glycolate biosynthesis; glycolate from 2-phosphoglycolate: step 1/1.</text>
</comment>
<dbReference type="GO" id="GO:0006281">
    <property type="term" value="P:DNA repair"/>
    <property type="evidence" value="ECO:0007669"/>
    <property type="project" value="TreeGrafter"/>
</dbReference>
<dbReference type="UniPathway" id="UPA00865">
    <property type="reaction ID" value="UER00834"/>
</dbReference>
<dbReference type="InterPro" id="IPR023198">
    <property type="entry name" value="PGP-like_dom2"/>
</dbReference>
<dbReference type="NCBIfam" id="TIGR01509">
    <property type="entry name" value="HAD-SF-IA-v3"/>
    <property type="match status" value="1"/>
</dbReference>
<dbReference type="HAMAP" id="MF_00495">
    <property type="entry name" value="GPH_hydrolase_bact"/>
    <property type="match status" value="1"/>
</dbReference>